<dbReference type="GO" id="GO:0016779">
    <property type="term" value="F:nucleotidyltransferase activity"/>
    <property type="evidence" value="ECO:0007669"/>
    <property type="project" value="UniProtKB-KW"/>
</dbReference>
<organism evidence="1 2">
    <name type="scientific">Vigna unguiculata</name>
    <name type="common">Cowpea</name>
    <dbReference type="NCBI Taxonomy" id="3917"/>
    <lineage>
        <taxon>Eukaryota</taxon>
        <taxon>Viridiplantae</taxon>
        <taxon>Streptophyta</taxon>
        <taxon>Embryophyta</taxon>
        <taxon>Tracheophyta</taxon>
        <taxon>Spermatophyta</taxon>
        <taxon>Magnoliopsida</taxon>
        <taxon>eudicotyledons</taxon>
        <taxon>Gunneridae</taxon>
        <taxon>Pentapetalae</taxon>
        <taxon>rosids</taxon>
        <taxon>fabids</taxon>
        <taxon>Fabales</taxon>
        <taxon>Fabaceae</taxon>
        <taxon>Papilionoideae</taxon>
        <taxon>50 kb inversion clade</taxon>
        <taxon>NPAAA clade</taxon>
        <taxon>indigoferoid/millettioid clade</taxon>
        <taxon>Phaseoleae</taxon>
        <taxon>Vigna</taxon>
    </lineage>
</organism>
<dbReference type="Gramene" id="Vigun04g113400.1.v1.2">
    <property type="protein sequence ID" value="Vigun04g113400.1.v1.2"/>
    <property type="gene ID" value="Vigun04g113400.v1.2"/>
</dbReference>
<reference evidence="1 2" key="1">
    <citation type="submission" date="2019-04" db="EMBL/GenBank/DDBJ databases">
        <title>An improved genome assembly and genetic linkage map for asparagus bean, Vigna unguiculata ssp. sesquipedialis.</title>
        <authorList>
            <person name="Xia Q."/>
            <person name="Zhang R."/>
            <person name="Dong Y."/>
        </authorList>
    </citation>
    <scope>NUCLEOTIDE SEQUENCE [LARGE SCALE GENOMIC DNA]</scope>
    <source>
        <tissue evidence="1">Leaf</tissue>
    </source>
</reference>
<protein>
    <submittedName>
        <fullName evidence="1">UDPglucose--hexose-1-phosphate uridylyltransferase</fullName>
    </submittedName>
</protein>
<keyword evidence="2" id="KW-1185">Reference proteome</keyword>
<dbReference type="OrthoDB" id="10366180at2759"/>
<proteinExistence type="predicted"/>
<gene>
    <name evidence="1" type="ORF">DEO72_LG5g2322</name>
</gene>
<dbReference type="EMBL" id="CP039349">
    <property type="protein sequence ID" value="QCD94241.1"/>
    <property type="molecule type" value="Genomic_DNA"/>
</dbReference>
<dbReference type="AlphaFoldDB" id="A0A4D6M125"/>
<evidence type="ECO:0000313" key="1">
    <source>
        <dbReference type="EMBL" id="QCD94241.1"/>
    </source>
</evidence>
<dbReference type="Gene3D" id="3.30.428.10">
    <property type="entry name" value="HIT-like"/>
    <property type="match status" value="1"/>
</dbReference>
<evidence type="ECO:0000313" key="2">
    <source>
        <dbReference type="Proteomes" id="UP000501690"/>
    </source>
</evidence>
<keyword evidence="1" id="KW-0808">Transferase</keyword>
<name>A0A4D6M125_VIGUN</name>
<accession>A0A4D6M125</accession>
<keyword evidence="1" id="KW-0548">Nucleotidyltransferase</keyword>
<dbReference type="Proteomes" id="UP000501690">
    <property type="component" value="Linkage Group LG5"/>
</dbReference>
<dbReference type="InterPro" id="IPR036265">
    <property type="entry name" value="HIT-like_sf"/>
</dbReference>
<sequence length="56" mass="6375">MVGTCAKKVVEYGGLLKRMLRKMSSQLNNPPFNYTIHPRPLHGNGSRMHSLIALYF</sequence>